<organism evidence="2 3">
    <name type="scientific">Cynara cardunculus var. scolymus</name>
    <name type="common">Globe artichoke</name>
    <name type="synonym">Cynara scolymus</name>
    <dbReference type="NCBI Taxonomy" id="59895"/>
    <lineage>
        <taxon>Eukaryota</taxon>
        <taxon>Viridiplantae</taxon>
        <taxon>Streptophyta</taxon>
        <taxon>Embryophyta</taxon>
        <taxon>Tracheophyta</taxon>
        <taxon>Spermatophyta</taxon>
        <taxon>Magnoliopsida</taxon>
        <taxon>eudicotyledons</taxon>
        <taxon>Gunneridae</taxon>
        <taxon>Pentapetalae</taxon>
        <taxon>asterids</taxon>
        <taxon>campanulids</taxon>
        <taxon>Asterales</taxon>
        <taxon>Asteraceae</taxon>
        <taxon>Carduoideae</taxon>
        <taxon>Cardueae</taxon>
        <taxon>Carduinae</taxon>
        <taxon>Cynara</taxon>
    </lineage>
</organism>
<dbReference type="OMA" id="CKHAPSR"/>
<dbReference type="Proteomes" id="UP000243975">
    <property type="component" value="Unassembled WGS sequence"/>
</dbReference>
<evidence type="ECO:0000313" key="3">
    <source>
        <dbReference type="Proteomes" id="UP000243975"/>
    </source>
</evidence>
<dbReference type="OrthoDB" id="696504at2759"/>
<dbReference type="PANTHER" id="PTHR34120:SF28">
    <property type="entry name" value="CALCIUM_CALMODULIN-DEPENDENT PROTEIN KINASE"/>
    <property type="match status" value="1"/>
</dbReference>
<evidence type="ECO:0000256" key="1">
    <source>
        <dbReference type="SAM" id="MobiDB-lite"/>
    </source>
</evidence>
<name>A0A124SI99_CYNCS</name>
<comment type="caution">
    <text evidence="2">The sequence shown here is derived from an EMBL/GenBank/DDBJ whole genome shotgun (WGS) entry which is preliminary data.</text>
</comment>
<proteinExistence type="predicted"/>
<feature type="region of interest" description="Disordered" evidence="1">
    <location>
        <begin position="218"/>
        <end position="275"/>
    </location>
</feature>
<dbReference type="EMBL" id="LEKV01000019">
    <property type="protein sequence ID" value="KVI12032.1"/>
    <property type="molecule type" value="Genomic_DNA"/>
</dbReference>
<sequence length="290" mass="32017">MPQVDLESLALVCGVGGSDRKIACETLADDPGDPDIPESALVDCPPDCPPESFWLSKDSEYDWFDRNAFLDRKESIKGNSNSMNLNLNINQVHSNANFSSVQFSAFFKSKAPIISLPKAQKTIYVDSKRRNCKLANLWLFPKRSDSLGKEPTVAPMAEPSSPKVSCLGRVRSKRCRSRRKSNGPSSELEKPVIPHDKIGQVQRSGFISRVKSLFRSGCNGRKTTNQPSLKINQSSDRSAPRINVTCNPLDDEHGTPADPPALGGVTRFSSGRRSETWGQCDQDVYLTDRS</sequence>
<dbReference type="AlphaFoldDB" id="A0A124SI99"/>
<feature type="compositionally biased region" description="Basic residues" evidence="1">
    <location>
        <begin position="172"/>
        <end position="181"/>
    </location>
</feature>
<accession>A0A124SI99</accession>
<gene>
    <name evidence="2" type="ORF">Ccrd_009561</name>
</gene>
<feature type="region of interest" description="Disordered" evidence="1">
    <location>
        <begin position="172"/>
        <end position="191"/>
    </location>
</feature>
<dbReference type="Gramene" id="KVI12032">
    <property type="protein sequence ID" value="KVI12032"/>
    <property type="gene ID" value="Ccrd_009561"/>
</dbReference>
<reference evidence="2 3" key="1">
    <citation type="journal article" date="2016" name="Sci. Rep.">
        <title>The genome sequence of the outbreeding globe artichoke constructed de novo incorporating a phase-aware low-pass sequencing strategy of F1 progeny.</title>
        <authorList>
            <person name="Scaglione D."/>
            <person name="Reyes-Chin-Wo S."/>
            <person name="Acquadro A."/>
            <person name="Froenicke L."/>
            <person name="Portis E."/>
            <person name="Beitel C."/>
            <person name="Tirone M."/>
            <person name="Mauro R."/>
            <person name="Lo Monaco A."/>
            <person name="Mauromicale G."/>
            <person name="Faccioli P."/>
            <person name="Cattivelli L."/>
            <person name="Rieseberg L."/>
            <person name="Michelmore R."/>
            <person name="Lanteri S."/>
        </authorList>
    </citation>
    <scope>NUCLEOTIDE SEQUENCE [LARGE SCALE GENOMIC DNA]</scope>
    <source>
        <strain evidence="2">2C</strain>
    </source>
</reference>
<feature type="compositionally biased region" description="Polar residues" evidence="1">
    <location>
        <begin position="221"/>
        <end position="237"/>
    </location>
</feature>
<evidence type="ECO:0000313" key="2">
    <source>
        <dbReference type="EMBL" id="KVI12032.1"/>
    </source>
</evidence>
<dbReference type="STRING" id="59895.A0A124SI99"/>
<keyword evidence="3" id="KW-1185">Reference proteome</keyword>
<protein>
    <submittedName>
        <fullName evidence="2">Uncharacterized protein</fullName>
    </submittedName>
</protein>
<dbReference type="PANTHER" id="PTHR34120">
    <property type="entry name" value="EXPRESSED PROTEIN"/>
    <property type="match status" value="1"/>
</dbReference>